<dbReference type="Proteomes" id="UP000008680">
    <property type="component" value="Chromosome"/>
</dbReference>
<dbReference type="HOGENOM" id="CLU_810414_0_0_2"/>
<organism evidence="3 4">
    <name type="scientific">Methanobrevibacter ruminantium (strain ATCC 35063 / DSM 1093 / JCM 13430 / OCM 146 / M1)</name>
    <name type="common">Methanobacterium ruminantium</name>
    <dbReference type="NCBI Taxonomy" id="634498"/>
    <lineage>
        <taxon>Archaea</taxon>
        <taxon>Methanobacteriati</taxon>
        <taxon>Methanobacteriota</taxon>
        <taxon>Methanomada group</taxon>
        <taxon>Methanobacteria</taxon>
        <taxon>Methanobacteriales</taxon>
        <taxon>Methanobacteriaceae</taxon>
        <taxon>Methanobrevibacter</taxon>
    </lineage>
</organism>
<protein>
    <submittedName>
        <fullName evidence="3">Peptidase C39 family</fullName>
    </submittedName>
</protein>
<feature type="region of interest" description="Disordered" evidence="1">
    <location>
        <begin position="58"/>
        <end position="99"/>
    </location>
</feature>
<evidence type="ECO:0000259" key="2">
    <source>
        <dbReference type="PROSITE" id="PS50990"/>
    </source>
</evidence>
<dbReference type="OrthoDB" id="80706at2157"/>
<dbReference type="InterPro" id="IPR005074">
    <property type="entry name" value="Peptidase_C39"/>
</dbReference>
<dbReference type="GeneID" id="8770680"/>
<keyword evidence="4" id="KW-1185">Reference proteome</keyword>
<dbReference type="eggNOG" id="arCOG06761">
    <property type="taxonomic scope" value="Archaea"/>
</dbReference>
<sequence>MFKVSKSILIVCLVSLFLLVSQASAADSNGLSIRDINSVDENYNLDASYLDSLQDSNGMHSDSSLNSNGLDDKSNYDKTSISQNQTSSNLKDNDLDNNDGESEIIEEEAKDTEGVVMAGDSYSCGPASLATALNRLGLNLSLSEVSQHTNTSKDGTNMQSLIDAAGYYNFSAVGVEIQSKDLAENSIVHLDIDGAEHWTVVSKVTEESVFLADSTRGNINMSIDEFNSLFSGKAILLSELNKTNVSNVISNKNIKVLDQSQCLNVKGKGWVRVLVGYKTEWRYGLINTYSWVLRPKVINGHVSYSAWEYVKVKHLSWGKYKVKVPIYKYKYIKNQYEVKGKK</sequence>
<dbReference type="GO" id="GO:0006508">
    <property type="term" value="P:proteolysis"/>
    <property type="evidence" value="ECO:0007669"/>
    <property type="project" value="InterPro"/>
</dbReference>
<dbReference type="GO" id="GO:0005524">
    <property type="term" value="F:ATP binding"/>
    <property type="evidence" value="ECO:0007669"/>
    <property type="project" value="InterPro"/>
</dbReference>
<gene>
    <name evidence="3" type="ordered locus">mru_1028</name>
</gene>
<feature type="domain" description="Peptidase C39" evidence="2">
    <location>
        <begin position="118"/>
        <end position="237"/>
    </location>
</feature>
<dbReference type="Pfam" id="PF03412">
    <property type="entry name" value="Peptidase_C39"/>
    <property type="match status" value="1"/>
</dbReference>
<dbReference type="PATRIC" id="fig|634498.28.peg.1026"/>
<dbReference type="Gene3D" id="3.90.70.10">
    <property type="entry name" value="Cysteine proteinases"/>
    <property type="match status" value="1"/>
</dbReference>
<dbReference type="AlphaFoldDB" id="D3E2W8"/>
<name>D3E2W8_METRM</name>
<reference evidence="3 4" key="1">
    <citation type="journal article" date="2010" name="PLoS ONE">
        <title>The genome sequence of the rumen methanogen Methanobrevibacter ruminantium reveals new possibilities for controlling ruminant methane emissions.</title>
        <authorList>
            <person name="Leahy S.C."/>
            <person name="Kelly W.J."/>
            <person name="Altermann E."/>
            <person name="Ronimus R.S."/>
            <person name="Yeoman C.J."/>
            <person name="Pacheco D.M."/>
            <person name="Li D."/>
            <person name="Kong Z."/>
            <person name="McTavish S."/>
            <person name="Sang C."/>
            <person name="Lambie S.C."/>
            <person name="Janssen P.H."/>
            <person name="Dey D."/>
            <person name="Attwood G.T."/>
        </authorList>
    </citation>
    <scope>NUCLEOTIDE SEQUENCE [LARGE SCALE GENOMIC DNA]</scope>
    <source>
        <strain evidence="4">ATCC 35063 / DSM 1093 / JCM 13430 / OCM 146 / M1</strain>
    </source>
</reference>
<proteinExistence type="predicted"/>
<feature type="compositionally biased region" description="Polar residues" evidence="1">
    <location>
        <begin position="77"/>
        <end position="88"/>
    </location>
</feature>
<evidence type="ECO:0000313" key="4">
    <source>
        <dbReference type="Proteomes" id="UP000008680"/>
    </source>
</evidence>
<evidence type="ECO:0000313" key="3">
    <source>
        <dbReference type="EMBL" id="ADC46879.1"/>
    </source>
</evidence>
<evidence type="ECO:0000256" key="1">
    <source>
        <dbReference type="SAM" id="MobiDB-lite"/>
    </source>
</evidence>
<dbReference type="GO" id="GO:0008233">
    <property type="term" value="F:peptidase activity"/>
    <property type="evidence" value="ECO:0007669"/>
    <property type="project" value="InterPro"/>
</dbReference>
<dbReference type="KEGG" id="mru:mru_1028"/>
<dbReference type="GO" id="GO:0016020">
    <property type="term" value="C:membrane"/>
    <property type="evidence" value="ECO:0007669"/>
    <property type="project" value="InterPro"/>
</dbReference>
<dbReference type="EMBL" id="CP001719">
    <property type="protein sequence ID" value="ADC46879.1"/>
    <property type="molecule type" value="Genomic_DNA"/>
</dbReference>
<accession>D3E2W8</accession>
<dbReference type="PROSITE" id="PS50990">
    <property type="entry name" value="PEPTIDASE_C39"/>
    <property type="match status" value="1"/>
</dbReference>
<dbReference type="RefSeq" id="WP_012955829.1">
    <property type="nucleotide sequence ID" value="NC_013790.1"/>
</dbReference>